<dbReference type="Pfam" id="PF20696">
    <property type="entry name" value="UbiD_C"/>
    <property type="match status" value="1"/>
</dbReference>
<dbReference type="EMBL" id="NXLR01000021">
    <property type="protein sequence ID" value="RDU59027.1"/>
    <property type="molecule type" value="Genomic_DNA"/>
</dbReference>
<dbReference type="InterPro" id="IPR049383">
    <property type="entry name" value="UbiD-like_N"/>
</dbReference>
<dbReference type="GO" id="GO:0005829">
    <property type="term" value="C:cytosol"/>
    <property type="evidence" value="ECO:0007669"/>
    <property type="project" value="TreeGrafter"/>
</dbReference>
<dbReference type="Gene3D" id="3.40.1670.10">
    <property type="entry name" value="UbiD C-terminal domain-like"/>
    <property type="match status" value="1"/>
</dbReference>
<dbReference type="GO" id="GO:0006744">
    <property type="term" value="P:ubiquinone biosynthetic process"/>
    <property type="evidence" value="ECO:0007669"/>
    <property type="project" value="TreeGrafter"/>
</dbReference>
<feature type="domain" description="3-octaprenyl-4-hydroxybenzoate carboxy-lyase-like N-terminal" evidence="3">
    <location>
        <begin position="9"/>
        <end position="90"/>
    </location>
</feature>
<name>A0A3D8I1R9_9HELI</name>
<protein>
    <submittedName>
        <fullName evidence="5">Menaquinone biosynthesis decarboxylase</fullName>
    </submittedName>
</protein>
<dbReference type="InterPro" id="IPR049381">
    <property type="entry name" value="UbiD-like_C"/>
</dbReference>
<dbReference type="PANTHER" id="PTHR30108:SF17">
    <property type="entry name" value="FERULIC ACID DECARBOXYLASE 1"/>
    <property type="match status" value="1"/>
</dbReference>
<evidence type="ECO:0000259" key="3">
    <source>
        <dbReference type="Pfam" id="PF20695"/>
    </source>
</evidence>
<evidence type="ECO:0000259" key="4">
    <source>
        <dbReference type="Pfam" id="PF20696"/>
    </source>
</evidence>
<dbReference type="GO" id="GO:0008694">
    <property type="term" value="F:4-hydroxy-3-polyprenylbenzoate decarboxylase activity"/>
    <property type="evidence" value="ECO:0007669"/>
    <property type="project" value="TreeGrafter"/>
</dbReference>
<feature type="domain" description="3-octaprenyl-4-hydroxybenzoate carboxy-lyase-like C-terminal" evidence="4">
    <location>
        <begin position="327"/>
        <end position="450"/>
    </location>
</feature>
<sequence length="613" mass="69596">MALDSAKLIDFLQSHDELQIIDEPLDIYLQIPQLAYLEVKKPTSKALLFTHPICTRSGKTFDIPVLMNVFGSHKRLELLCSKPIEGIAKDIHNLLNLSPPKGIRQILSKFKEFFALRHTLPSYTKKRGLCQEIVQTEHINLFDLPILTTWEHDGGAFITMGQVYTQNLAGTQKNVGMYRLQVYDERHLGLHWQIHKDSEHFFHQYKQAGQKMPVSIALGGDPLYIWCAQAPLPIGIFELMLYGFIRGKKPLLCSCMTNPLFVPHDVDIVIEGWVDTTQMRDEGPFGDHTGFYTPIEPYPVLEVSAITMRKKPIFPATIVGKPPLEDKYMGYLTERVFLPLLQTTAHGLIDYHMPENGVFHNLILAKIKPQYPNHAQQIMHNFWGAGQMSFVKHAIFTDEHAPDLTNYEAFTRYVLNRFSPEHLLITEGICDALDHASPKFAQGGKLGLQAITPINKPDFKALDDSQLWAKCGHLLPYAQALKQYFTDSINPICIVSTHKQGNIFSALKAHLESLKSLSNHLSIVVFVDSINNSLDNPYMLTWRIVNSIDAKRDIMIEDKLVFIDATQKGLCDNHPRAWPLDTNCSPQVIESLKQKGLCDDIDEAFLEHFAILH</sequence>
<proteinExistence type="inferred from homology"/>
<evidence type="ECO:0000313" key="5">
    <source>
        <dbReference type="EMBL" id="RDU59027.1"/>
    </source>
</evidence>
<dbReference type="Proteomes" id="UP000256599">
    <property type="component" value="Unassembled WGS sequence"/>
</dbReference>
<accession>A0A3D8I1R9</accession>
<dbReference type="InterPro" id="IPR002830">
    <property type="entry name" value="UbiD"/>
</dbReference>
<dbReference type="Pfam" id="PF01977">
    <property type="entry name" value="UbiD"/>
    <property type="match status" value="1"/>
</dbReference>
<gene>
    <name evidence="5" type="ORF">CQA63_08435</name>
</gene>
<evidence type="ECO:0000256" key="1">
    <source>
        <dbReference type="ARBA" id="ARBA00010021"/>
    </source>
</evidence>
<dbReference type="OrthoDB" id="9809841at2"/>
<dbReference type="PANTHER" id="PTHR30108">
    <property type="entry name" value="3-OCTAPRENYL-4-HYDROXYBENZOATE CARBOXY-LYASE-RELATED"/>
    <property type="match status" value="1"/>
</dbReference>
<dbReference type="RefSeq" id="WP_104700619.1">
    <property type="nucleotide sequence ID" value="NZ_FZPP01000042.1"/>
</dbReference>
<dbReference type="NCBIfam" id="TIGR03701">
    <property type="entry name" value="mena_SCO4490"/>
    <property type="match status" value="1"/>
</dbReference>
<reference evidence="5 6" key="1">
    <citation type="submission" date="2018-04" db="EMBL/GenBank/DDBJ databases">
        <title>Novel Campyloabacter and Helicobacter Species and Strains.</title>
        <authorList>
            <person name="Mannion A.J."/>
            <person name="Shen Z."/>
            <person name="Fox J.G."/>
        </authorList>
    </citation>
    <scope>NUCLEOTIDE SEQUENCE [LARGE SCALE GENOMIC DNA]</scope>
    <source>
        <strain evidence="5 6">MIT 98-6070</strain>
    </source>
</reference>
<feature type="domain" description="3-octaprenyl-4-hydroxybenzoate carboxy-lyase-like Rift-related" evidence="2">
    <location>
        <begin position="125"/>
        <end position="322"/>
    </location>
</feature>
<dbReference type="InterPro" id="IPR048304">
    <property type="entry name" value="UbiD_Rift_dom"/>
</dbReference>
<dbReference type="SUPFAM" id="SSF143968">
    <property type="entry name" value="UbiD C-terminal domain-like"/>
    <property type="match status" value="2"/>
</dbReference>
<organism evidence="5 6">
    <name type="scientific">Helicobacter marmotae</name>
    <dbReference type="NCBI Taxonomy" id="152490"/>
    <lineage>
        <taxon>Bacteria</taxon>
        <taxon>Pseudomonadati</taxon>
        <taxon>Campylobacterota</taxon>
        <taxon>Epsilonproteobacteria</taxon>
        <taxon>Campylobacterales</taxon>
        <taxon>Helicobacteraceae</taxon>
        <taxon>Helicobacter</taxon>
    </lineage>
</organism>
<comment type="caution">
    <text evidence="5">The sequence shown here is derived from an EMBL/GenBank/DDBJ whole genome shotgun (WGS) entry which is preliminary data.</text>
</comment>
<evidence type="ECO:0000259" key="2">
    <source>
        <dbReference type="Pfam" id="PF01977"/>
    </source>
</evidence>
<dbReference type="AlphaFoldDB" id="A0A3D8I1R9"/>
<dbReference type="SUPFAM" id="SSF50475">
    <property type="entry name" value="FMN-binding split barrel"/>
    <property type="match status" value="1"/>
</dbReference>
<comment type="similarity">
    <text evidence="1">Belongs to the UbiD family.</text>
</comment>
<dbReference type="InterPro" id="IPR022390">
    <property type="entry name" value="HBDC"/>
</dbReference>
<dbReference type="NCBIfam" id="TIGR00148">
    <property type="entry name" value="UbiD family decarboxylase"/>
    <property type="match status" value="1"/>
</dbReference>
<evidence type="ECO:0000313" key="6">
    <source>
        <dbReference type="Proteomes" id="UP000256599"/>
    </source>
</evidence>
<dbReference type="Pfam" id="PF20695">
    <property type="entry name" value="UbiD_N"/>
    <property type="match status" value="1"/>
</dbReference>
<keyword evidence="6" id="KW-1185">Reference proteome</keyword>